<evidence type="ECO:0000256" key="4">
    <source>
        <dbReference type="ARBA" id="ARBA00022786"/>
    </source>
</evidence>
<name>A0A9P8T922_9ASCO</name>
<dbReference type="InterPro" id="IPR038765">
    <property type="entry name" value="Papain-like_cys_pep_sf"/>
</dbReference>
<dbReference type="PANTHER" id="PTHR24006:SF888">
    <property type="entry name" value="UBIQUITIN CARBOXYL-TERMINAL HYDROLASE 30"/>
    <property type="match status" value="1"/>
</dbReference>
<dbReference type="GO" id="GO:0005634">
    <property type="term" value="C:nucleus"/>
    <property type="evidence" value="ECO:0007669"/>
    <property type="project" value="TreeGrafter"/>
</dbReference>
<evidence type="ECO:0000256" key="9">
    <source>
        <dbReference type="SAM" id="Phobius"/>
    </source>
</evidence>
<dbReference type="InterPro" id="IPR028889">
    <property type="entry name" value="USP"/>
</dbReference>
<feature type="compositionally biased region" description="Basic and acidic residues" evidence="8">
    <location>
        <begin position="584"/>
        <end position="594"/>
    </location>
</feature>
<dbReference type="Proteomes" id="UP000788993">
    <property type="component" value="Unassembled WGS sequence"/>
</dbReference>
<feature type="region of interest" description="Disordered" evidence="8">
    <location>
        <begin position="584"/>
        <end position="614"/>
    </location>
</feature>
<evidence type="ECO:0000313" key="12">
    <source>
        <dbReference type="EMBL" id="KAH3669830.1"/>
    </source>
</evidence>
<comment type="similarity">
    <text evidence="2 7">Belongs to the peptidase C19 family.</text>
</comment>
<gene>
    <name evidence="12" type="ORF">OGATHE_002642</name>
</gene>
<reference evidence="12" key="2">
    <citation type="submission" date="2021-01" db="EMBL/GenBank/DDBJ databases">
        <authorList>
            <person name="Schikora-Tamarit M.A."/>
        </authorList>
    </citation>
    <scope>NUCLEOTIDE SEQUENCE</scope>
    <source>
        <strain evidence="12">NCAIM Y.01608</strain>
    </source>
</reference>
<dbReference type="InterPro" id="IPR050164">
    <property type="entry name" value="Peptidase_C19"/>
</dbReference>
<comment type="caution">
    <text evidence="12">The sequence shown here is derived from an EMBL/GenBank/DDBJ whole genome shotgun (WGS) entry which is preliminary data.</text>
</comment>
<dbReference type="GO" id="GO:0004843">
    <property type="term" value="F:cysteine-type deubiquitinase activity"/>
    <property type="evidence" value="ECO:0007669"/>
    <property type="project" value="UniProtKB-UniRule"/>
</dbReference>
<keyword evidence="9" id="KW-0812">Transmembrane</keyword>
<feature type="region of interest" description="Disordered" evidence="8">
    <location>
        <begin position="493"/>
        <end position="517"/>
    </location>
</feature>
<dbReference type="AlphaFoldDB" id="A0A9P8T922"/>
<organism evidence="12 13">
    <name type="scientific">Ogataea polymorpha</name>
    <dbReference type="NCBI Taxonomy" id="460523"/>
    <lineage>
        <taxon>Eukaryota</taxon>
        <taxon>Fungi</taxon>
        <taxon>Dikarya</taxon>
        <taxon>Ascomycota</taxon>
        <taxon>Saccharomycotina</taxon>
        <taxon>Pichiomycetes</taxon>
        <taxon>Pichiales</taxon>
        <taxon>Pichiaceae</taxon>
        <taxon>Ogataea</taxon>
    </lineage>
</organism>
<keyword evidence="10" id="KW-0732">Signal</keyword>
<proteinExistence type="inferred from homology"/>
<reference evidence="12" key="1">
    <citation type="journal article" date="2021" name="Open Biol.">
        <title>Shared evolutionary footprints suggest mitochondrial oxidative damage underlies multiple complex I losses in fungi.</title>
        <authorList>
            <person name="Schikora-Tamarit M.A."/>
            <person name="Marcet-Houben M."/>
            <person name="Nosek J."/>
            <person name="Gabaldon T."/>
        </authorList>
    </citation>
    <scope>NUCLEOTIDE SEQUENCE</scope>
    <source>
        <strain evidence="12">NCAIM Y.01608</strain>
    </source>
</reference>
<keyword evidence="5 7" id="KW-0378">Hydrolase</keyword>
<evidence type="ECO:0000256" key="5">
    <source>
        <dbReference type="ARBA" id="ARBA00022801"/>
    </source>
</evidence>
<dbReference type="PROSITE" id="PS00972">
    <property type="entry name" value="USP_1"/>
    <property type="match status" value="1"/>
</dbReference>
<feature type="chain" id="PRO_5040490733" description="Ubiquitin carboxyl-terminal hydrolase" evidence="10">
    <location>
        <begin position="21"/>
        <end position="651"/>
    </location>
</feature>
<dbReference type="CDD" id="cd02662">
    <property type="entry name" value="Peptidase_C19F"/>
    <property type="match status" value="1"/>
</dbReference>
<dbReference type="EC" id="3.4.19.12" evidence="7"/>
<feature type="signal peptide" evidence="10">
    <location>
        <begin position="1"/>
        <end position="20"/>
    </location>
</feature>
<accession>A0A9P8T922</accession>
<keyword evidence="4 7" id="KW-0833">Ubl conjugation pathway</keyword>
<evidence type="ECO:0000256" key="7">
    <source>
        <dbReference type="RuleBase" id="RU366025"/>
    </source>
</evidence>
<evidence type="ECO:0000256" key="6">
    <source>
        <dbReference type="ARBA" id="ARBA00022807"/>
    </source>
</evidence>
<dbReference type="PANTHER" id="PTHR24006">
    <property type="entry name" value="UBIQUITIN CARBOXYL-TERMINAL HYDROLASE"/>
    <property type="match status" value="1"/>
</dbReference>
<evidence type="ECO:0000256" key="10">
    <source>
        <dbReference type="SAM" id="SignalP"/>
    </source>
</evidence>
<sequence length="651" mass="73248">MPQLLLILSWIFLLCLSVLSQESAVIEESLVDQYANFVQGFKQSFTKVIWADKSWNLVVVSVLTIGLAVITTRPFIRSKSKDNYFYWIMAGFGEKFNSALTRSTSALGFSNSPFSGNDPSVRESYHKAMNLGGSIGGLMNDGNTCFMNSVLQSLASSNEIMDFLESFTQNENISPQNKPAFSSALYELLSKLNDKHGNKSPTYKTRNLLKVMKDGPSKHLFLGYNQEDAQEFYQSVMSQVEKEYIGPNSKDKEKGQIQDKFVDYEDGMMTGLQNLGDLGTIYLPAKQIDPSYPNADSKVYPMKLITPVDGLQCERIGCTKCGEMGGIRYSVISGLGLNLSSPTQSTYTLEELLDGWIEQEIIDGVECNRCGLIEIRATLIEAIEKYKEQGSKMEKLVELTSKRIREIEEELAKPTINDAVYERLHTKNKVQKSKKTKQVFFARPPAVLCIHISRSVFDPRTYTVRKNNAKIVFPTRLDIADYVAEPDNINTDARLPFRKSDDNGGDDGKADVEDSSSSGLKYSLKSVISHFGTHNYGHYIAYRKYRGVWWRISDEIVRVSSEAEVLASQGTFMLFYELSSRNDPRDDFKSHETEPLTPANTEADGESKLNQDTDLELESTFDAGNSLDDSLRVNQEEELRQNEMIAIQANL</sequence>
<keyword evidence="9" id="KW-1133">Transmembrane helix</keyword>
<evidence type="ECO:0000256" key="1">
    <source>
        <dbReference type="ARBA" id="ARBA00000707"/>
    </source>
</evidence>
<feature type="domain" description="USP" evidence="11">
    <location>
        <begin position="136"/>
        <end position="579"/>
    </location>
</feature>
<evidence type="ECO:0000256" key="8">
    <source>
        <dbReference type="SAM" id="MobiDB-lite"/>
    </source>
</evidence>
<dbReference type="GO" id="GO:0006508">
    <property type="term" value="P:proteolysis"/>
    <property type="evidence" value="ECO:0007669"/>
    <property type="project" value="UniProtKB-KW"/>
</dbReference>
<comment type="catalytic activity">
    <reaction evidence="1 7">
        <text>Thiol-dependent hydrolysis of ester, thioester, amide, peptide and isopeptide bonds formed by the C-terminal Gly of ubiquitin (a 76-residue protein attached to proteins as an intracellular targeting signal).</text>
        <dbReference type="EC" id="3.4.19.12"/>
    </reaction>
</comment>
<dbReference type="SUPFAM" id="SSF54001">
    <property type="entry name" value="Cysteine proteinases"/>
    <property type="match status" value="1"/>
</dbReference>
<keyword evidence="6 7" id="KW-0788">Thiol protease</keyword>
<dbReference type="GO" id="GO:0016579">
    <property type="term" value="P:protein deubiquitination"/>
    <property type="evidence" value="ECO:0007669"/>
    <property type="project" value="InterPro"/>
</dbReference>
<feature type="transmembrane region" description="Helical" evidence="9">
    <location>
        <begin position="55"/>
        <end position="76"/>
    </location>
</feature>
<dbReference type="Pfam" id="PF00443">
    <property type="entry name" value="UCH"/>
    <property type="match status" value="1"/>
</dbReference>
<keyword evidence="3 7" id="KW-0645">Protease</keyword>
<evidence type="ECO:0000256" key="3">
    <source>
        <dbReference type="ARBA" id="ARBA00022670"/>
    </source>
</evidence>
<dbReference type="GO" id="GO:0005829">
    <property type="term" value="C:cytosol"/>
    <property type="evidence" value="ECO:0007669"/>
    <property type="project" value="TreeGrafter"/>
</dbReference>
<dbReference type="EMBL" id="JAEUBD010000983">
    <property type="protein sequence ID" value="KAH3669830.1"/>
    <property type="molecule type" value="Genomic_DNA"/>
</dbReference>
<dbReference type="Gene3D" id="3.90.70.10">
    <property type="entry name" value="Cysteine proteinases"/>
    <property type="match status" value="1"/>
</dbReference>
<dbReference type="PROSITE" id="PS00973">
    <property type="entry name" value="USP_2"/>
    <property type="match status" value="1"/>
</dbReference>
<dbReference type="InterPro" id="IPR001394">
    <property type="entry name" value="Peptidase_C19_UCH"/>
</dbReference>
<keyword evidence="13" id="KW-1185">Reference proteome</keyword>
<dbReference type="PROSITE" id="PS50235">
    <property type="entry name" value="USP_3"/>
    <property type="match status" value="1"/>
</dbReference>
<keyword evidence="9" id="KW-0472">Membrane</keyword>
<evidence type="ECO:0000313" key="13">
    <source>
        <dbReference type="Proteomes" id="UP000788993"/>
    </source>
</evidence>
<dbReference type="InterPro" id="IPR018200">
    <property type="entry name" value="USP_CS"/>
</dbReference>
<protein>
    <recommendedName>
        <fullName evidence="7">Ubiquitin carboxyl-terminal hydrolase</fullName>
        <ecNumber evidence="7">3.4.19.12</ecNumber>
    </recommendedName>
</protein>
<feature type="compositionally biased region" description="Basic and acidic residues" evidence="8">
    <location>
        <begin position="498"/>
        <end position="512"/>
    </location>
</feature>
<evidence type="ECO:0000256" key="2">
    <source>
        <dbReference type="ARBA" id="ARBA00009085"/>
    </source>
</evidence>
<evidence type="ECO:0000259" key="11">
    <source>
        <dbReference type="PROSITE" id="PS50235"/>
    </source>
</evidence>